<accession>A0ABU4LLV7</accession>
<evidence type="ECO:0000313" key="2">
    <source>
        <dbReference type="EMBL" id="MDX2916134.1"/>
    </source>
</evidence>
<feature type="compositionally biased region" description="Low complexity" evidence="1">
    <location>
        <begin position="223"/>
        <end position="233"/>
    </location>
</feature>
<proteinExistence type="predicted"/>
<reference evidence="2 3" key="1">
    <citation type="journal article" date="2023" name="Microb. Genom.">
        <title>Mesoterricola silvestris gen. nov., sp. nov., Mesoterricola sediminis sp. nov., Geothrix oryzae sp. nov., Geothrix edaphica sp. nov., Geothrix rubra sp. nov., and Geothrix limicola sp. nov., six novel members of Acidobacteriota isolated from soils.</title>
        <authorList>
            <person name="Weisberg A.J."/>
            <person name="Pearce E."/>
            <person name="Kramer C.G."/>
            <person name="Chang J.H."/>
            <person name="Clarke C.R."/>
        </authorList>
    </citation>
    <scope>NUCLEOTIDE SEQUENCE [LARGE SCALE GENOMIC DNA]</scope>
    <source>
        <strain evidence="2 3">NRRL_B-2795</strain>
    </source>
</reference>
<organism evidence="2 3">
    <name type="scientific">Streptomyces griseiscabiei</name>
    <dbReference type="NCBI Taxonomy" id="2993540"/>
    <lineage>
        <taxon>Bacteria</taxon>
        <taxon>Bacillati</taxon>
        <taxon>Actinomycetota</taxon>
        <taxon>Actinomycetes</taxon>
        <taxon>Kitasatosporales</taxon>
        <taxon>Streptomycetaceae</taxon>
        <taxon>Streptomyces</taxon>
    </lineage>
</organism>
<feature type="region of interest" description="Disordered" evidence="1">
    <location>
        <begin position="1"/>
        <end position="22"/>
    </location>
</feature>
<dbReference type="Proteomes" id="UP001271723">
    <property type="component" value="Unassembled WGS sequence"/>
</dbReference>
<gene>
    <name evidence="2" type="ORF">PV517_46645</name>
</gene>
<name>A0ABU4LLV7_9ACTN</name>
<dbReference type="RefSeq" id="WP_086756075.1">
    <property type="nucleotide sequence ID" value="NZ_JAGJBZ010000007.1"/>
</dbReference>
<keyword evidence="3" id="KW-1185">Reference proteome</keyword>
<protein>
    <recommendedName>
        <fullName evidence="4">Phage protein</fullName>
    </recommendedName>
</protein>
<sequence>MGRRVEPGKPGAGAGGHRRPQTTTELALALPEPPSRPIASTPVLITEEEDVFLRCEVAIENLKVAFWAAGKALGIIREGRLYRAEYATFDDYCWQRWGMGRGQANKLIRMWPIAEAMFESLPSESNDLARTRAKKLSQSVVWELVPIAESYDVEAATAVYTTTAEADEAPVTAEVLRGIVKDVVKVLPKGQSVDKEALASVVREALQRVPSDKKQAAPKKKAAPAAAKTDPAALTLPWDSPEALNRLLRQHMTDENRRTLGKLLAED</sequence>
<dbReference type="EMBL" id="JARAVY010000039">
    <property type="protein sequence ID" value="MDX2916134.1"/>
    <property type="molecule type" value="Genomic_DNA"/>
</dbReference>
<evidence type="ECO:0000256" key="1">
    <source>
        <dbReference type="SAM" id="MobiDB-lite"/>
    </source>
</evidence>
<comment type="caution">
    <text evidence="2">The sequence shown here is derived from an EMBL/GenBank/DDBJ whole genome shotgun (WGS) entry which is preliminary data.</text>
</comment>
<evidence type="ECO:0000313" key="3">
    <source>
        <dbReference type="Proteomes" id="UP001271723"/>
    </source>
</evidence>
<evidence type="ECO:0008006" key="4">
    <source>
        <dbReference type="Google" id="ProtNLM"/>
    </source>
</evidence>
<feature type="region of interest" description="Disordered" evidence="1">
    <location>
        <begin position="209"/>
        <end position="236"/>
    </location>
</feature>